<dbReference type="GeneID" id="66302412"/>
<dbReference type="KEGG" id="cchv:BTM20_11055"/>
<organism evidence="1 2">
    <name type="scientific">Clostridium chauvoei</name>
    <dbReference type="NCBI Taxonomy" id="46867"/>
    <lineage>
        <taxon>Bacteria</taxon>
        <taxon>Bacillati</taxon>
        <taxon>Bacillota</taxon>
        <taxon>Clostridia</taxon>
        <taxon>Eubacteriales</taxon>
        <taxon>Clostridiaceae</taxon>
        <taxon>Clostridium</taxon>
    </lineage>
</organism>
<sequence length="224" mass="25999">MMKFITEEYLRDLYKKEPFSTYELNQGERLTPGGKQYLSDRGIKMLDEVSYNNKKISEVKQSKTLPVGNKNSKKKLYYKLKSIEALFLITSSDILKEDIALAQSIITLRKNITNIRKFIEGKGEIESLSCQYCTGINETNFYDDIDDCFEITEFFMQLERSKEILKLHALRCSVHELKPYVTEVYENEENNLGNEVIKNINSIINSLSQMICSIIGGKRCQRKN</sequence>
<name>A0ABD4RGB9_9CLOT</name>
<dbReference type="AlphaFoldDB" id="A0ABD4RGB9"/>
<reference evidence="1 2" key="1">
    <citation type="submission" date="2021-08" db="EMBL/GenBank/DDBJ databases">
        <title>Genome sequence analysis of Clostridium chauvoei strains of European origin and evaluation of typing options for outbreak investigations.</title>
        <authorList>
            <person name="Abdel-Glil M."/>
            <person name="Thomas P."/>
            <person name="Seyboldt C."/>
        </authorList>
    </citation>
    <scope>NUCLEOTIDE SEQUENCE [LARGE SCALE GENOMIC DNA]</scope>
    <source>
        <strain evidence="1 2">S0260-09</strain>
    </source>
</reference>
<proteinExistence type="predicted"/>
<evidence type="ECO:0000313" key="1">
    <source>
        <dbReference type="EMBL" id="MBX7290396.1"/>
    </source>
</evidence>
<dbReference type="RefSeq" id="WP_172000987.1">
    <property type="nucleotide sequence ID" value="NZ_CP018624.1"/>
</dbReference>
<dbReference type="EMBL" id="JAIFTX010000008">
    <property type="protein sequence ID" value="MBX7290396.1"/>
    <property type="molecule type" value="Genomic_DNA"/>
</dbReference>
<dbReference type="Proteomes" id="UP000775179">
    <property type="component" value="Unassembled WGS sequence"/>
</dbReference>
<evidence type="ECO:0000313" key="2">
    <source>
        <dbReference type="Proteomes" id="UP000775179"/>
    </source>
</evidence>
<comment type="caution">
    <text evidence="1">The sequence shown here is derived from an EMBL/GenBank/DDBJ whole genome shotgun (WGS) entry which is preliminary data.</text>
</comment>
<gene>
    <name evidence="1" type="ORF">K4H94_04955</name>
</gene>
<accession>A0ABD4RGB9</accession>
<protein>
    <submittedName>
        <fullName evidence="1">Cobalamin adenosyltransferase</fullName>
    </submittedName>
</protein>